<dbReference type="Proteomes" id="UP000749559">
    <property type="component" value="Unassembled WGS sequence"/>
</dbReference>
<evidence type="ECO:0000313" key="1">
    <source>
        <dbReference type="EMBL" id="CAH1784406.1"/>
    </source>
</evidence>
<dbReference type="AlphaFoldDB" id="A0A8J1T746"/>
<reference evidence="1" key="1">
    <citation type="submission" date="2022-03" db="EMBL/GenBank/DDBJ databases">
        <authorList>
            <person name="Martin C."/>
        </authorList>
    </citation>
    <scope>NUCLEOTIDE SEQUENCE</scope>
</reference>
<dbReference type="Pfam" id="PF00781">
    <property type="entry name" value="DAGK_cat"/>
    <property type="match status" value="1"/>
</dbReference>
<proteinExistence type="predicted"/>
<dbReference type="GO" id="GO:0006672">
    <property type="term" value="P:ceramide metabolic process"/>
    <property type="evidence" value="ECO:0007669"/>
    <property type="project" value="TreeGrafter"/>
</dbReference>
<dbReference type="InterPro" id="IPR057465">
    <property type="entry name" value="CERK_PH"/>
</dbReference>
<dbReference type="PANTHER" id="PTHR12358">
    <property type="entry name" value="SPHINGOSINE KINASE"/>
    <property type="match status" value="1"/>
</dbReference>
<dbReference type="InterPro" id="IPR016064">
    <property type="entry name" value="NAD/diacylglycerol_kinase_sf"/>
</dbReference>
<name>A0A8J1T746_OWEFU</name>
<protein>
    <submittedName>
        <fullName evidence="1">Uncharacterized protein</fullName>
    </submittedName>
</protein>
<gene>
    <name evidence="1" type="ORF">OFUS_LOCUS10602</name>
</gene>
<accession>A0A8J1T746</accession>
<dbReference type="InterPro" id="IPR045363">
    <property type="entry name" value="CERK_C"/>
</dbReference>
<dbReference type="InterPro" id="IPR001206">
    <property type="entry name" value="Diacylglycerol_kinase_cat_dom"/>
</dbReference>
<dbReference type="PROSITE" id="PS50146">
    <property type="entry name" value="DAGK"/>
    <property type="match status" value="1"/>
</dbReference>
<dbReference type="SMART" id="SM00046">
    <property type="entry name" value="DAGKc"/>
    <property type="match status" value="1"/>
</dbReference>
<dbReference type="GO" id="GO:0016020">
    <property type="term" value="C:membrane"/>
    <property type="evidence" value="ECO:0007669"/>
    <property type="project" value="GOC"/>
</dbReference>
<dbReference type="SUPFAM" id="SSF111331">
    <property type="entry name" value="NAD kinase/diacylglycerol kinase-like"/>
    <property type="match status" value="1"/>
</dbReference>
<dbReference type="PANTHER" id="PTHR12358:SF111">
    <property type="entry name" value="CERAMIDE KINASE, ISOFORM A"/>
    <property type="match status" value="1"/>
</dbReference>
<dbReference type="EMBL" id="CAIIXF020000005">
    <property type="protein sequence ID" value="CAH1784406.1"/>
    <property type="molecule type" value="Genomic_DNA"/>
</dbReference>
<dbReference type="GO" id="GO:0001729">
    <property type="term" value="F:ceramide kinase activity"/>
    <property type="evidence" value="ECO:0007669"/>
    <property type="project" value="TreeGrafter"/>
</dbReference>
<comment type="caution">
    <text evidence="1">The sequence shown here is derived from an EMBL/GenBank/DDBJ whole genome shotgun (WGS) entry which is preliminary data.</text>
</comment>
<dbReference type="InterPro" id="IPR017438">
    <property type="entry name" value="ATP-NAD_kinase_N"/>
</dbReference>
<dbReference type="Pfam" id="PF25382">
    <property type="entry name" value="PH_CERK"/>
    <property type="match status" value="1"/>
</dbReference>
<dbReference type="OrthoDB" id="530923at2759"/>
<keyword evidence="2" id="KW-1185">Reference proteome</keyword>
<dbReference type="Pfam" id="PF19280">
    <property type="entry name" value="CERK_C"/>
    <property type="match status" value="1"/>
</dbReference>
<organism evidence="1 2">
    <name type="scientific">Owenia fusiformis</name>
    <name type="common">Polychaete worm</name>
    <dbReference type="NCBI Taxonomy" id="6347"/>
    <lineage>
        <taxon>Eukaryota</taxon>
        <taxon>Metazoa</taxon>
        <taxon>Spiralia</taxon>
        <taxon>Lophotrochozoa</taxon>
        <taxon>Annelida</taxon>
        <taxon>Polychaeta</taxon>
        <taxon>Sedentaria</taxon>
        <taxon>Canalipalpata</taxon>
        <taxon>Sabellida</taxon>
        <taxon>Oweniida</taxon>
        <taxon>Oweniidae</taxon>
        <taxon>Owenia</taxon>
    </lineage>
</organism>
<dbReference type="Gene3D" id="2.60.200.40">
    <property type="match status" value="1"/>
</dbReference>
<dbReference type="InterPro" id="IPR050187">
    <property type="entry name" value="Lipid_Phosphate_FormReg"/>
</dbReference>
<sequence>MASFDLDLSLFNRWRLVQFVVMMEEDVVFESQLELDKRRVKLYLTSTEIFWECEEKDGVHEEPKKSLLNKHNRRIQISEIITVQTEHTSHNETGFTGIELKNTESNTCAIYTIRRAHKYKWRERKITLVSKDCASCQLLIDAIKEQLKKYTENRPKRLLLFVNPYGGKKRGPKIYAEKIEPLFELAKIQVDVVVTQRANHAKDIVSDYDLGRIDGIICVGGDGMFSEILHGLLLRTLKDSGIHTLGPSIPLIQPQLRIGIIPAGSTNTVVHSTTGADDPVTSALHIILGDNMAIDVTTLHHSNHFLCFNVSLLGYGFYGDVIVDSEDKRWMGPKRYDWSGLKKTLSNNSYEGEVTFLPGPNKHLHPKDGSRCLLGCKVCNEAALSYASGEPHTPDGFGDDAWRRVRGKFLAINSFTMSCRCEKSPEGVAPCCHLGDGCLDLVLVHETSRIDYIRHLWRCTAKKDNQFDMDFIQVHRVRQFKFRPLIDDDDVIDDCAEAHPDGQQTLKSHVKQGSCNSVWNSDGEPIEQAAIDVRVHCQAIKLFARGIEEYDSDDQITCGASSGNIEQKRHVERLVAGNIAEVTHVDNYVCLVAGNIEQVTHIMDHYVCLVAGDVSF</sequence>
<dbReference type="Gene3D" id="3.40.50.10330">
    <property type="entry name" value="Probable inorganic polyphosphate/atp-NAD kinase, domain 1"/>
    <property type="match status" value="1"/>
</dbReference>
<evidence type="ECO:0000313" key="2">
    <source>
        <dbReference type="Proteomes" id="UP000749559"/>
    </source>
</evidence>